<sequence length="80" mass="8519">EVETVVIEERNITVVVETPAGMEVETAVRRSLVEVDARRSMVEVEAGKINGSNGTKAGTRGNIVLHGIVPLALIQLLIGI</sequence>
<proteinExistence type="predicted"/>
<dbReference type="EMBL" id="LXQA010803470">
    <property type="protein sequence ID" value="MCI71768.1"/>
    <property type="molecule type" value="Genomic_DNA"/>
</dbReference>
<feature type="non-terminal residue" evidence="1">
    <location>
        <position position="1"/>
    </location>
</feature>
<protein>
    <submittedName>
        <fullName evidence="1">Uncharacterized protein</fullName>
    </submittedName>
</protein>
<dbReference type="Proteomes" id="UP000265520">
    <property type="component" value="Unassembled WGS sequence"/>
</dbReference>
<comment type="caution">
    <text evidence="1">The sequence shown here is derived from an EMBL/GenBank/DDBJ whole genome shotgun (WGS) entry which is preliminary data.</text>
</comment>
<name>A0A392UFK0_9FABA</name>
<feature type="non-terminal residue" evidence="1">
    <location>
        <position position="80"/>
    </location>
</feature>
<reference evidence="1 2" key="1">
    <citation type="journal article" date="2018" name="Front. Plant Sci.">
        <title>Red Clover (Trifolium pratense) and Zigzag Clover (T. medium) - A Picture of Genomic Similarities and Differences.</title>
        <authorList>
            <person name="Dluhosova J."/>
            <person name="Istvanek J."/>
            <person name="Nedelnik J."/>
            <person name="Repkova J."/>
        </authorList>
    </citation>
    <scope>NUCLEOTIDE SEQUENCE [LARGE SCALE GENOMIC DNA]</scope>
    <source>
        <strain evidence="2">cv. 10/8</strain>
        <tissue evidence="1">Leaf</tissue>
    </source>
</reference>
<keyword evidence="2" id="KW-1185">Reference proteome</keyword>
<dbReference type="AlphaFoldDB" id="A0A392UFK0"/>
<organism evidence="1 2">
    <name type="scientific">Trifolium medium</name>
    <dbReference type="NCBI Taxonomy" id="97028"/>
    <lineage>
        <taxon>Eukaryota</taxon>
        <taxon>Viridiplantae</taxon>
        <taxon>Streptophyta</taxon>
        <taxon>Embryophyta</taxon>
        <taxon>Tracheophyta</taxon>
        <taxon>Spermatophyta</taxon>
        <taxon>Magnoliopsida</taxon>
        <taxon>eudicotyledons</taxon>
        <taxon>Gunneridae</taxon>
        <taxon>Pentapetalae</taxon>
        <taxon>rosids</taxon>
        <taxon>fabids</taxon>
        <taxon>Fabales</taxon>
        <taxon>Fabaceae</taxon>
        <taxon>Papilionoideae</taxon>
        <taxon>50 kb inversion clade</taxon>
        <taxon>NPAAA clade</taxon>
        <taxon>Hologalegina</taxon>
        <taxon>IRL clade</taxon>
        <taxon>Trifolieae</taxon>
        <taxon>Trifolium</taxon>
    </lineage>
</organism>
<evidence type="ECO:0000313" key="2">
    <source>
        <dbReference type="Proteomes" id="UP000265520"/>
    </source>
</evidence>
<evidence type="ECO:0000313" key="1">
    <source>
        <dbReference type="EMBL" id="MCI71768.1"/>
    </source>
</evidence>
<accession>A0A392UFK0</accession>